<feature type="region of interest" description="Disordered" evidence="1">
    <location>
        <begin position="159"/>
        <end position="265"/>
    </location>
</feature>
<dbReference type="InterPro" id="IPR038765">
    <property type="entry name" value="Papain-like_cys_pep_sf"/>
</dbReference>
<accession>A0A0G4E8Z0</accession>
<proteinExistence type="predicted"/>
<feature type="compositionally biased region" description="Polar residues" evidence="1">
    <location>
        <begin position="183"/>
        <end position="192"/>
    </location>
</feature>
<evidence type="ECO:0000313" key="3">
    <source>
        <dbReference type="Proteomes" id="UP000041254"/>
    </source>
</evidence>
<name>A0A0G4E8Z0_VITBC</name>
<reference evidence="2 3" key="1">
    <citation type="submission" date="2014-11" db="EMBL/GenBank/DDBJ databases">
        <authorList>
            <person name="Zhu J."/>
            <person name="Qi W."/>
            <person name="Song R."/>
        </authorList>
    </citation>
    <scope>NUCLEOTIDE SEQUENCE [LARGE SCALE GENOMIC DNA]</scope>
</reference>
<dbReference type="Gene3D" id="3.90.70.80">
    <property type="match status" value="1"/>
</dbReference>
<gene>
    <name evidence="2" type="ORF">Vbra_10822</name>
</gene>
<dbReference type="AlphaFoldDB" id="A0A0G4E8Z0"/>
<protein>
    <submittedName>
        <fullName evidence="2">Uncharacterized protein</fullName>
    </submittedName>
</protein>
<dbReference type="CDD" id="cd22744">
    <property type="entry name" value="OTU"/>
    <property type="match status" value="1"/>
</dbReference>
<feature type="region of interest" description="Disordered" evidence="1">
    <location>
        <begin position="29"/>
        <end position="49"/>
    </location>
</feature>
<dbReference type="EMBL" id="CDMY01000013">
    <property type="protein sequence ID" value="CEL91670.1"/>
    <property type="molecule type" value="Genomic_DNA"/>
</dbReference>
<sequence>MNVVHDFHRNTVAAVNELWPHLGRFVLQAPRNRGQTNPGAEGGGEEDDEVFGAAGTREEYIQQMRQPGVEGGEVELRTIAQQRRVNIHVWYSLPTALTRIDRVQHYQFYPYNPDMATTTPLPSPWTIRTIHLLFTPGPNGGPGHYQAVDAVRMEMVTQQQQQQQAFRGGQRCTANSGEAADRTGTSSAPTTGRSKPKPKPSRKRKSAAKEKTRGKGRVLRDAASPTGPFVCPPGVVVNGQRCDANGNGNKNSNPNPQATTNSAAEYRPVCMKECPPNT</sequence>
<dbReference type="InParanoid" id="A0A0G4E8Z0"/>
<dbReference type="SUPFAM" id="SSF54001">
    <property type="entry name" value="Cysteine proteinases"/>
    <property type="match status" value="1"/>
</dbReference>
<keyword evidence="3" id="KW-1185">Reference proteome</keyword>
<dbReference type="Proteomes" id="UP000041254">
    <property type="component" value="Unassembled WGS sequence"/>
</dbReference>
<organism evidence="2 3">
    <name type="scientific">Vitrella brassicaformis (strain CCMP3155)</name>
    <dbReference type="NCBI Taxonomy" id="1169540"/>
    <lineage>
        <taxon>Eukaryota</taxon>
        <taxon>Sar</taxon>
        <taxon>Alveolata</taxon>
        <taxon>Colpodellida</taxon>
        <taxon>Vitrellaceae</taxon>
        <taxon>Vitrella</taxon>
    </lineage>
</organism>
<feature type="compositionally biased region" description="Low complexity" evidence="1">
    <location>
        <begin position="245"/>
        <end position="256"/>
    </location>
</feature>
<evidence type="ECO:0000313" key="2">
    <source>
        <dbReference type="EMBL" id="CEL91670.1"/>
    </source>
</evidence>
<dbReference type="VEuPathDB" id="CryptoDB:Vbra_10822"/>
<feature type="compositionally biased region" description="Basic residues" evidence="1">
    <location>
        <begin position="194"/>
        <end position="206"/>
    </location>
</feature>
<evidence type="ECO:0000256" key="1">
    <source>
        <dbReference type="SAM" id="MobiDB-lite"/>
    </source>
</evidence>